<protein>
    <recommendedName>
        <fullName evidence="3">HNH nuclease domain-containing protein</fullName>
    </recommendedName>
</protein>
<dbReference type="EMBL" id="JARJLG010000070">
    <property type="protein sequence ID" value="KAJ7753670.1"/>
    <property type="molecule type" value="Genomic_DNA"/>
</dbReference>
<reference evidence="1" key="1">
    <citation type="submission" date="2023-03" db="EMBL/GenBank/DDBJ databases">
        <title>Massive genome expansion in bonnet fungi (Mycena s.s.) driven by repeated elements and novel gene families across ecological guilds.</title>
        <authorList>
            <consortium name="Lawrence Berkeley National Laboratory"/>
            <person name="Harder C.B."/>
            <person name="Miyauchi S."/>
            <person name="Viragh M."/>
            <person name="Kuo A."/>
            <person name="Thoen E."/>
            <person name="Andreopoulos B."/>
            <person name="Lu D."/>
            <person name="Skrede I."/>
            <person name="Drula E."/>
            <person name="Henrissat B."/>
            <person name="Morin E."/>
            <person name="Kohler A."/>
            <person name="Barry K."/>
            <person name="LaButti K."/>
            <person name="Morin E."/>
            <person name="Salamov A."/>
            <person name="Lipzen A."/>
            <person name="Mereny Z."/>
            <person name="Hegedus B."/>
            <person name="Baldrian P."/>
            <person name="Stursova M."/>
            <person name="Weitz H."/>
            <person name="Taylor A."/>
            <person name="Grigoriev I.V."/>
            <person name="Nagy L.G."/>
            <person name="Martin F."/>
            <person name="Kauserud H."/>
        </authorList>
    </citation>
    <scope>NUCLEOTIDE SEQUENCE</scope>
    <source>
        <strain evidence="1">CBHHK188m</strain>
    </source>
</reference>
<proteinExistence type="predicted"/>
<organism evidence="1 2">
    <name type="scientific">Mycena maculata</name>
    <dbReference type="NCBI Taxonomy" id="230809"/>
    <lineage>
        <taxon>Eukaryota</taxon>
        <taxon>Fungi</taxon>
        <taxon>Dikarya</taxon>
        <taxon>Basidiomycota</taxon>
        <taxon>Agaricomycotina</taxon>
        <taxon>Agaricomycetes</taxon>
        <taxon>Agaricomycetidae</taxon>
        <taxon>Agaricales</taxon>
        <taxon>Marasmiineae</taxon>
        <taxon>Mycenaceae</taxon>
        <taxon>Mycena</taxon>
    </lineage>
</organism>
<accession>A0AAD7NC85</accession>
<name>A0AAD7NC85_9AGAR</name>
<sequence>MSSLRVTATKSLQFSRLCYALREDLVEIVQYIAITSSGHSVRTTKTQYPPPSNHPSWPSMDDLMDLLMDTMEGSGTDYWSARTAALSRDGYRCMLTQIYDGTSCRKHPAVRKLAEAAHATSAVINACHIFNETVLQNIEPNQDFPHDPQRHLSSNLHSRQNVSAALGILHKFGLEDLTDPAL</sequence>
<keyword evidence="2" id="KW-1185">Reference proteome</keyword>
<gene>
    <name evidence="1" type="ORF">DFH07DRAFT_1030535</name>
</gene>
<evidence type="ECO:0000313" key="2">
    <source>
        <dbReference type="Proteomes" id="UP001215280"/>
    </source>
</evidence>
<dbReference type="AlphaFoldDB" id="A0AAD7NC85"/>
<comment type="caution">
    <text evidence="1">The sequence shown here is derived from an EMBL/GenBank/DDBJ whole genome shotgun (WGS) entry which is preliminary data.</text>
</comment>
<dbReference type="Proteomes" id="UP001215280">
    <property type="component" value="Unassembled WGS sequence"/>
</dbReference>
<evidence type="ECO:0000313" key="1">
    <source>
        <dbReference type="EMBL" id="KAJ7753670.1"/>
    </source>
</evidence>
<evidence type="ECO:0008006" key="3">
    <source>
        <dbReference type="Google" id="ProtNLM"/>
    </source>
</evidence>